<comment type="subunit">
    <text evidence="8">Part of a complex composed of FtsB, FtsL and FtsQ.</text>
</comment>
<dbReference type="AlphaFoldDB" id="A0A2U3BD49"/>
<evidence type="ECO:0000256" key="5">
    <source>
        <dbReference type="ARBA" id="ARBA00022989"/>
    </source>
</evidence>
<dbReference type="PANTHER" id="PTHR37479">
    <property type="entry name" value="CELL DIVISION PROTEIN FTSL"/>
    <property type="match status" value="1"/>
</dbReference>
<comment type="subcellular location">
    <subcellularLocation>
        <location evidence="8">Cell inner membrane</location>
        <topology evidence="8">Single-pass type II membrane protein</topology>
    </subcellularLocation>
    <subcellularLocation>
        <location evidence="1">Cell membrane</location>
        <topology evidence="1">Single-pass type II membrane protein</topology>
    </subcellularLocation>
    <text evidence="8">Localizes to the division septum where it forms a ring structure.</text>
</comment>
<organism evidence="10 11">
    <name type="scientific">Vibrio albus</name>
    <dbReference type="NCBI Taxonomy" id="2200953"/>
    <lineage>
        <taxon>Bacteria</taxon>
        <taxon>Pseudomonadati</taxon>
        <taxon>Pseudomonadota</taxon>
        <taxon>Gammaproteobacteria</taxon>
        <taxon>Vibrionales</taxon>
        <taxon>Vibrionaceae</taxon>
        <taxon>Vibrio</taxon>
    </lineage>
</organism>
<keyword evidence="7 8" id="KW-0131">Cell cycle</keyword>
<evidence type="ECO:0000313" key="10">
    <source>
        <dbReference type="EMBL" id="PWI34664.1"/>
    </source>
</evidence>
<gene>
    <name evidence="8" type="primary">ftsL</name>
    <name evidence="10" type="ORF">DI392_06075</name>
</gene>
<evidence type="ECO:0000256" key="7">
    <source>
        <dbReference type="ARBA" id="ARBA00023306"/>
    </source>
</evidence>
<dbReference type="HAMAP" id="MF_00910">
    <property type="entry name" value="FtsL"/>
    <property type="match status" value="1"/>
</dbReference>
<dbReference type="GO" id="GO:0005886">
    <property type="term" value="C:plasma membrane"/>
    <property type="evidence" value="ECO:0007669"/>
    <property type="project" value="UniProtKB-SubCell"/>
</dbReference>
<dbReference type="GO" id="GO:0032153">
    <property type="term" value="C:cell division site"/>
    <property type="evidence" value="ECO:0007669"/>
    <property type="project" value="UniProtKB-UniRule"/>
</dbReference>
<keyword evidence="4 8" id="KW-0812">Transmembrane</keyword>
<dbReference type="GO" id="GO:0043093">
    <property type="term" value="P:FtsZ-dependent cytokinesis"/>
    <property type="evidence" value="ECO:0007669"/>
    <property type="project" value="UniProtKB-UniRule"/>
</dbReference>
<name>A0A2U3BD49_9VIBR</name>
<keyword evidence="3 8" id="KW-0132">Cell division</keyword>
<evidence type="ECO:0000256" key="3">
    <source>
        <dbReference type="ARBA" id="ARBA00022618"/>
    </source>
</evidence>
<evidence type="ECO:0000256" key="9">
    <source>
        <dbReference type="NCBIfam" id="TIGR02209"/>
    </source>
</evidence>
<evidence type="ECO:0000256" key="8">
    <source>
        <dbReference type="HAMAP-Rule" id="MF_00910"/>
    </source>
</evidence>
<evidence type="ECO:0000256" key="6">
    <source>
        <dbReference type="ARBA" id="ARBA00023136"/>
    </source>
</evidence>
<evidence type="ECO:0000256" key="2">
    <source>
        <dbReference type="ARBA" id="ARBA00022475"/>
    </source>
</evidence>
<dbReference type="OrthoDB" id="6196803at2"/>
<dbReference type="NCBIfam" id="NF008040">
    <property type="entry name" value="PRK10772.1"/>
    <property type="match status" value="1"/>
</dbReference>
<keyword evidence="5 8" id="KW-1133">Transmembrane helix</keyword>
<keyword evidence="6 8" id="KW-0472">Membrane</keyword>
<keyword evidence="8" id="KW-0997">Cell inner membrane</keyword>
<dbReference type="Pfam" id="PF04999">
    <property type="entry name" value="FtsL"/>
    <property type="match status" value="1"/>
</dbReference>
<proteinExistence type="inferred from homology"/>
<dbReference type="NCBIfam" id="TIGR02209">
    <property type="entry name" value="ftsL_broad"/>
    <property type="match status" value="1"/>
</dbReference>
<comment type="caution">
    <text evidence="10">The sequence shown here is derived from an EMBL/GenBank/DDBJ whole genome shotgun (WGS) entry which is preliminary data.</text>
</comment>
<feature type="transmembrane region" description="Helical" evidence="8">
    <location>
        <begin position="22"/>
        <end position="41"/>
    </location>
</feature>
<evidence type="ECO:0000256" key="4">
    <source>
        <dbReference type="ARBA" id="ARBA00022692"/>
    </source>
</evidence>
<dbReference type="PANTHER" id="PTHR37479:SF1">
    <property type="entry name" value="CELL DIVISION PROTEIN FTSL"/>
    <property type="match status" value="1"/>
</dbReference>
<dbReference type="Proteomes" id="UP000245362">
    <property type="component" value="Unassembled WGS sequence"/>
</dbReference>
<dbReference type="RefSeq" id="WP_109319000.1">
    <property type="nucleotide sequence ID" value="NZ_QFWT01000002.1"/>
</dbReference>
<keyword evidence="11" id="KW-1185">Reference proteome</keyword>
<keyword evidence="2 8" id="KW-1003">Cell membrane</keyword>
<evidence type="ECO:0000313" key="11">
    <source>
        <dbReference type="Proteomes" id="UP000245362"/>
    </source>
</evidence>
<comment type="similarity">
    <text evidence="8">Belongs to the FtsL family.</text>
</comment>
<protein>
    <recommendedName>
        <fullName evidence="8 9">Cell division protein FtsL</fullName>
    </recommendedName>
</protein>
<reference evidence="10 11" key="1">
    <citation type="submission" date="2018-05" db="EMBL/GenBank/DDBJ databases">
        <title>Vibrio limimaris sp. nov., isolated from marine sediment.</title>
        <authorList>
            <person name="Li C.-M."/>
        </authorList>
    </citation>
    <scope>NUCLEOTIDE SEQUENCE [LARGE SCALE GENOMIC DNA]</scope>
    <source>
        <strain evidence="10 11">E4404</strain>
    </source>
</reference>
<accession>A0A2U3BD49</accession>
<sequence length="105" mass="12130">MATQKPNLAKIILLDLLSVGRLPLLMLVLIFFTAMAVVFVTHHTRQVITVKDTTLLERERLDEEWRNLLLEENALSEHTRVQKMAIAELEMKRPDPDKEVVISLK</sequence>
<dbReference type="InterPro" id="IPR011922">
    <property type="entry name" value="Cell_div_FtsL"/>
</dbReference>
<dbReference type="EMBL" id="QFWT01000002">
    <property type="protein sequence ID" value="PWI34664.1"/>
    <property type="molecule type" value="Genomic_DNA"/>
</dbReference>
<evidence type="ECO:0000256" key="1">
    <source>
        <dbReference type="ARBA" id="ARBA00004401"/>
    </source>
</evidence>
<comment type="function">
    <text evidence="8">Essential cell division protein. May link together the upstream cell division proteins, which are predominantly cytoplasmic, with the downstream cell division proteins, which are predominantly periplasmic.</text>
</comment>